<proteinExistence type="predicted"/>
<evidence type="ECO:0000256" key="4">
    <source>
        <dbReference type="ARBA" id="ARBA00022695"/>
    </source>
</evidence>
<evidence type="ECO:0000259" key="6">
    <source>
        <dbReference type="Pfam" id="PF04563"/>
    </source>
</evidence>
<gene>
    <name evidence="7" type="ORF">METZ01_LOCUS470863</name>
</gene>
<name>A0A383BDV6_9ZZZZ</name>
<feature type="domain" description="RNA polymerase beta subunit protrusion" evidence="6">
    <location>
        <begin position="26"/>
        <end position="130"/>
    </location>
</feature>
<dbReference type="InterPro" id="IPR007644">
    <property type="entry name" value="RNA_pol_bsu_protrusion"/>
</dbReference>
<sequence>MAAANSTYYNRESFEKTKSEIEFPDLLDVQIEAFQSFIQENIPEDERIDLGLQEVFNNVFPLEDPHRNYVFEYKSYFLGLAKYTPEECMDRGLTYSVPLKVRLILHITNEDDRSKYDQSIEQEVYFGNIP</sequence>
<dbReference type="EC" id="2.7.7.6" evidence="1"/>
<dbReference type="GO" id="GO:0003677">
    <property type="term" value="F:DNA binding"/>
    <property type="evidence" value="ECO:0007669"/>
    <property type="project" value="InterPro"/>
</dbReference>
<protein>
    <recommendedName>
        <fullName evidence="1">DNA-directed RNA polymerase</fullName>
        <ecNumber evidence="1">2.7.7.6</ecNumber>
    </recommendedName>
</protein>
<evidence type="ECO:0000256" key="5">
    <source>
        <dbReference type="ARBA" id="ARBA00023163"/>
    </source>
</evidence>
<keyword evidence="4" id="KW-0548">Nucleotidyltransferase</keyword>
<organism evidence="7">
    <name type="scientific">marine metagenome</name>
    <dbReference type="NCBI Taxonomy" id="408172"/>
    <lineage>
        <taxon>unclassified sequences</taxon>
        <taxon>metagenomes</taxon>
        <taxon>ecological metagenomes</taxon>
    </lineage>
</organism>
<dbReference type="GO" id="GO:0000428">
    <property type="term" value="C:DNA-directed RNA polymerase complex"/>
    <property type="evidence" value="ECO:0007669"/>
    <property type="project" value="UniProtKB-KW"/>
</dbReference>
<evidence type="ECO:0000256" key="2">
    <source>
        <dbReference type="ARBA" id="ARBA00022478"/>
    </source>
</evidence>
<evidence type="ECO:0000313" key="7">
    <source>
        <dbReference type="EMBL" id="SVE18009.1"/>
    </source>
</evidence>
<keyword evidence="3" id="KW-0808">Transferase</keyword>
<dbReference type="GO" id="GO:0006351">
    <property type="term" value="P:DNA-templated transcription"/>
    <property type="evidence" value="ECO:0007669"/>
    <property type="project" value="InterPro"/>
</dbReference>
<dbReference type="GO" id="GO:0003899">
    <property type="term" value="F:DNA-directed RNA polymerase activity"/>
    <property type="evidence" value="ECO:0007669"/>
    <property type="project" value="UniProtKB-EC"/>
</dbReference>
<keyword evidence="2" id="KW-0240">DNA-directed RNA polymerase</keyword>
<evidence type="ECO:0000256" key="3">
    <source>
        <dbReference type="ARBA" id="ARBA00022679"/>
    </source>
</evidence>
<evidence type="ECO:0000256" key="1">
    <source>
        <dbReference type="ARBA" id="ARBA00012418"/>
    </source>
</evidence>
<feature type="non-terminal residue" evidence="7">
    <location>
        <position position="130"/>
    </location>
</feature>
<dbReference type="SUPFAM" id="SSF64484">
    <property type="entry name" value="beta and beta-prime subunits of DNA dependent RNA-polymerase"/>
    <property type="match status" value="1"/>
</dbReference>
<dbReference type="Gene3D" id="3.90.1100.10">
    <property type="match status" value="1"/>
</dbReference>
<reference evidence="7" key="1">
    <citation type="submission" date="2018-05" db="EMBL/GenBank/DDBJ databases">
        <authorList>
            <person name="Lanie J.A."/>
            <person name="Ng W.-L."/>
            <person name="Kazmierczak K.M."/>
            <person name="Andrzejewski T.M."/>
            <person name="Davidsen T.M."/>
            <person name="Wayne K.J."/>
            <person name="Tettelin H."/>
            <person name="Glass J.I."/>
            <person name="Rusch D."/>
            <person name="Podicherti R."/>
            <person name="Tsui H.-C.T."/>
            <person name="Winkler M.E."/>
        </authorList>
    </citation>
    <scope>NUCLEOTIDE SEQUENCE</scope>
</reference>
<accession>A0A383BDV6</accession>
<keyword evidence="5" id="KW-0804">Transcription</keyword>
<dbReference type="Pfam" id="PF04563">
    <property type="entry name" value="RNA_pol_Rpb2_1"/>
    <property type="match status" value="1"/>
</dbReference>
<dbReference type="EMBL" id="UINC01199532">
    <property type="protein sequence ID" value="SVE18009.1"/>
    <property type="molecule type" value="Genomic_DNA"/>
</dbReference>
<dbReference type="AlphaFoldDB" id="A0A383BDV6"/>